<sequence length="62" mass="7172">MLIDAPNEFEYVNPTQWDKWLKWISVSLVFGNFLIKSSEITLAFFIQAILILPVWTKREGGG</sequence>
<gene>
    <name evidence="1" type="ORF">GCM10008014_05600</name>
</gene>
<protein>
    <submittedName>
        <fullName evidence="1">Uncharacterized protein</fullName>
    </submittedName>
</protein>
<organism evidence="1 2">
    <name type="scientific">Paenibacillus silvae</name>
    <dbReference type="NCBI Taxonomy" id="1325358"/>
    <lineage>
        <taxon>Bacteria</taxon>
        <taxon>Bacillati</taxon>
        <taxon>Bacillota</taxon>
        <taxon>Bacilli</taxon>
        <taxon>Bacillales</taxon>
        <taxon>Paenibacillaceae</taxon>
        <taxon>Paenibacillus</taxon>
    </lineage>
</organism>
<evidence type="ECO:0000313" key="2">
    <source>
        <dbReference type="Proteomes" id="UP000652153"/>
    </source>
</evidence>
<dbReference type="EMBL" id="BMFU01000001">
    <property type="protein sequence ID" value="GGH44320.1"/>
    <property type="molecule type" value="Genomic_DNA"/>
</dbReference>
<accession>A0ABQ1Z114</accession>
<reference evidence="2" key="1">
    <citation type="journal article" date="2019" name="Int. J. Syst. Evol. Microbiol.">
        <title>The Global Catalogue of Microorganisms (GCM) 10K type strain sequencing project: providing services to taxonomists for standard genome sequencing and annotation.</title>
        <authorList>
            <consortium name="The Broad Institute Genomics Platform"/>
            <consortium name="The Broad Institute Genome Sequencing Center for Infectious Disease"/>
            <person name="Wu L."/>
            <person name="Ma J."/>
        </authorList>
    </citation>
    <scope>NUCLEOTIDE SEQUENCE [LARGE SCALE GENOMIC DNA]</scope>
    <source>
        <strain evidence="2">CGMCC 1.12770</strain>
    </source>
</reference>
<evidence type="ECO:0000313" key="1">
    <source>
        <dbReference type="EMBL" id="GGH44320.1"/>
    </source>
</evidence>
<comment type="caution">
    <text evidence="1">The sequence shown here is derived from an EMBL/GenBank/DDBJ whole genome shotgun (WGS) entry which is preliminary data.</text>
</comment>
<dbReference type="Proteomes" id="UP000652153">
    <property type="component" value="Unassembled WGS sequence"/>
</dbReference>
<keyword evidence="2" id="KW-1185">Reference proteome</keyword>
<proteinExistence type="predicted"/>
<name>A0ABQ1Z114_9BACL</name>